<proteinExistence type="predicted"/>
<dbReference type="EMBL" id="JAAIUW010000006">
    <property type="protein sequence ID" value="KAF7829101.1"/>
    <property type="molecule type" value="Genomic_DNA"/>
</dbReference>
<reference evidence="1" key="1">
    <citation type="submission" date="2020-09" db="EMBL/GenBank/DDBJ databases">
        <title>Genome-Enabled Discovery of Anthraquinone Biosynthesis in Senna tora.</title>
        <authorList>
            <person name="Kang S.-H."/>
            <person name="Pandey R.P."/>
            <person name="Lee C.-M."/>
            <person name="Sim J.-S."/>
            <person name="Jeong J.-T."/>
            <person name="Choi B.-S."/>
            <person name="Jung M."/>
            <person name="Ginzburg D."/>
            <person name="Zhao K."/>
            <person name="Won S.Y."/>
            <person name="Oh T.-J."/>
            <person name="Yu Y."/>
            <person name="Kim N.-H."/>
            <person name="Lee O.R."/>
            <person name="Lee T.-H."/>
            <person name="Bashyal P."/>
            <person name="Kim T.-S."/>
            <person name="Lee W.-H."/>
            <person name="Kawkins C."/>
            <person name="Kim C.-K."/>
            <person name="Kim J.S."/>
            <person name="Ahn B.O."/>
            <person name="Rhee S.Y."/>
            <person name="Sohng J.K."/>
        </authorList>
    </citation>
    <scope>NUCLEOTIDE SEQUENCE</scope>
    <source>
        <tissue evidence="1">Leaf</tissue>
    </source>
</reference>
<accession>A0A834WRC0</accession>
<protein>
    <submittedName>
        <fullName evidence="1">Putative zinc finger CCHC domain-containing protein</fullName>
    </submittedName>
</protein>
<dbReference type="AlphaFoldDB" id="A0A834WRC0"/>
<keyword evidence="2" id="KW-1185">Reference proteome</keyword>
<gene>
    <name evidence="1" type="ORF">G2W53_020265</name>
</gene>
<dbReference type="Proteomes" id="UP000634136">
    <property type="component" value="Unassembled WGS sequence"/>
</dbReference>
<organism evidence="1 2">
    <name type="scientific">Senna tora</name>
    <dbReference type="NCBI Taxonomy" id="362788"/>
    <lineage>
        <taxon>Eukaryota</taxon>
        <taxon>Viridiplantae</taxon>
        <taxon>Streptophyta</taxon>
        <taxon>Embryophyta</taxon>
        <taxon>Tracheophyta</taxon>
        <taxon>Spermatophyta</taxon>
        <taxon>Magnoliopsida</taxon>
        <taxon>eudicotyledons</taxon>
        <taxon>Gunneridae</taxon>
        <taxon>Pentapetalae</taxon>
        <taxon>rosids</taxon>
        <taxon>fabids</taxon>
        <taxon>Fabales</taxon>
        <taxon>Fabaceae</taxon>
        <taxon>Caesalpinioideae</taxon>
        <taxon>Cassia clade</taxon>
        <taxon>Senna</taxon>
    </lineage>
</organism>
<comment type="caution">
    <text evidence="1">The sequence shown here is derived from an EMBL/GenBank/DDBJ whole genome shotgun (WGS) entry which is preliminary data.</text>
</comment>
<name>A0A834WRC0_9FABA</name>
<evidence type="ECO:0000313" key="1">
    <source>
        <dbReference type="EMBL" id="KAF7829101.1"/>
    </source>
</evidence>
<evidence type="ECO:0000313" key="2">
    <source>
        <dbReference type="Proteomes" id="UP000634136"/>
    </source>
</evidence>
<sequence>MSSATICWLGSSGLNPPRGGLIPGFCFSSHFKGCNDIRHNAIDIIISCMTKQMEVKGAEEREEKVETFSFPLYGCGGQDAGSYLTR</sequence>